<dbReference type="Proteomes" id="UP000799291">
    <property type="component" value="Unassembled WGS sequence"/>
</dbReference>
<reference evidence="1" key="1">
    <citation type="journal article" date="2020" name="Stud. Mycol.">
        <title>101 Dothideomycetes genomes: a test case for predicting lifestyles and emergence of pathogens.</title>
        <authorList>
            <person name="Haridas S."/>
            <person name="Albert R."/>
            <person name="Binder M."/>
            <person name="Bloem J."/>
            <person name="Labutti K."/>
            <person name="Salamov A."/>
            <person name="Andreopoulos B."/>
            <person name="Baker S."/>
            <person name="Barry K."/>
            <person name="Bills G."/>
            <person name="Bluhm B."/>
            <person name="Cannon C."/>
            <person name="Castanera R."/>
            <person name="Culley D."/>
            <person name="Daum C."/>
            <person name="Ezra D."/>
            <person name="Gonzalez J."/>
            <person name="Henrissat B."/>
            <person name="Kuo A."/>
            <person name="Liang C."/>
            <person name="Lipzen A."/>
            <person name="Lutzoni F."/>
            <person name="Magnuson J."/>
            <person name="Mondo S."/>
            <person name="Nolan M."/>
            <person name="Ohm R."/>
            <person name="Pangilinan J."/>
            <person name="Park H.-J."/>
            <person name="Ramirez L."/>
            <person name="Alfaro M."/>
            <person name="Sun H."/>
            <person name="Tritt A."/>
            <person name="Yoshinaga Y."/>
            <person name="Zwiers L.-H."/>
            <person name="Turgeon B."/>
            <person name="Goodwin S."/>
            <person name="Spatafora J."/>
            <person name="Crous P."/>
            <person name="Grigoriev I."/>
        </authorList>
    </citation>
    <scope>NUCLEOTIDE SEQUENCE</scope>
    <source>
        <strain evidence="1">CBS 122367</strain>
    </source>
</reference>
<organism evidence="1 2">
    <name type="scientific">Lentithecium fluviatile CBS 122367</name>
    <dbReference type="NCBI Taxonomy" id="1168545"/>
    <lineage>
        <taxon>Eukaryota</taxon>
        <taxon>Fungi</taxon>
        <taxon>Dikarya</taxon>
        <taxon>Ascomycota</taxon>
        <taxon>Pezizomycotina</taxon>
        <taxon>Dothideomycetes</taxon>
        <taxon>Pleosporomycetidae</taxon>
        <taxon>Pleosporales</taxon>
        <taxon>Massarineae</taxon>
        <taxon>Lentitheciaceae</taxon>
        <taxon>Lentithecium</taxon>
    </lineage>
</organism>
<name>A0A6G1IU95_9PLEO</name>
<evidence type="ECO:0000313" key="2">
    <source>
        <dbReference type="Proteomes" id="UP000799291"/>
    </source>
</evidence>
<accession>A0A6G1IU95</accession>
<dbReference type="AlphaFoldDB" id="A0A6G1IU95"/>
<feature type="non-terminal residue" evidence="1">
    <location>
        <position position="1"/>
    </location>
</feature>
<dbReference type="EMBL" id="MU005590">
    <property type="protein sequence ID" value="KAF2681814.1"/>
    <property type="molecule type" value="Genomic_DNA"/>
</dbReference>
<gene>
    <name evidence="1" type="ORF">K458DRAFT_308796</name>
</gene>
<proteinExistence type="predicted"/>
<keyword evidence="2" id="KW-1185">Reference proteome</keyword>
<sequence length="57" mass="7123">LLKCKFFITKIKFLRLIISRDSIYIDLEKILFISFINFYYRFIYNFLKIIELLTYLT</sequence>
<protein>
    <submittedName>
        <fullName evidence="1">Uncharacterized protein</fullName>
    </submittedName>
</protein>
<evidence type="ECO:0000313" key="1">
    <source>
        <dbReference type="EMBL" id="KAF2681814.1"/>
    </source>
</evidence>